<dbReference type="InterPro" id="IPR013783">
    <property type="entry name" value="Ig-like_fold"/>
</dbReference>
<feature type="domain" description="Glycosyl hydrolase family 13 catalytic" evidence="4">
    <location>
        <begin position="138"/>
        <end position="496"/>
    </location>
</feature>
<dbReference type="Gene3D" id="3.20.20.80">
    <property type="entry name" value="Glycosidases"/>
    <property type="match status" value="1"/>
</dbReference>
<dbReference type="PANTHER" id="PTHR10357:SF210">
    <property type="entry name" value="MALTODEXTRIN GLUCOSIDASE"/>
    <property type="match status" value="1"/>
</dbReference>
<dbReference type="GO" id="GO:0004553">
    <property type="term" value="F:hydrolase activity, hydrolyzing O-glycosyl compounds"/>
    <property type="evidence" value="ECO:0007669"/>
    <property type="project" value="InterPro"/>
</dbReference>
<keyword evidence="2" id="KW-0378">Hydrolase</keyword>
<accession>A0A4P6ZXJ3</accession>
<reference evidence="5 6" key="1">
    <citation type="submission" date="2019-03" db="EMBL/GenBank/DDBJ databases">
        <title>Complete genome sequence of Paenisporosarcina antarctica CGMCC 1.6503T.</title>
        <authorList>
            <person name="Rong J.-C."/>
            <person name="Chi N.-Y."/>
            <person name="Zhang Q.-F."/>
        </authorList>
    </citation>
    <scope>NUCLEOTIDE SEQUENCE [LARGE SCALE GENOMIC DNA]</scope>
    <source>
        <strain evidence="5 6">CGMCC 1.6503</strain>
    </source>
</reference>
<keyword evidence="3 5" id="KW-0326">Glycosidase</keyword>
<evidence type="ECO:0000313" key="5">
    <source>
        <dbReference type="EMBL" id="QBP40809.1"/>
    </source>
</evidence>
<dbReference type="CDD" id="cd11338">
    <property type="entry name" value="AmyAc_CMD"/>
    <property type="match status" value="1"/>
</dbReference>
<dbReference type="OrthoDB" id="9805159at2"/>
<dbReference type="Pfam" id="PF00128">
    <property type="entry name" value="Alpha-amylase"/>
    <property type="match status" value="1"/>
</dbReference>
<protein>
    <submittedName>
        <fullName evidence="5">Alpha-glycosidase</fullName>
    </submittedName>
</protein>
<comment type="similarity">
    <text evidence="1">Belongs to the glycosyl hydrolase 13 family.</text>
</comment>
<evidence type="ECO:0000256" key="3">
    <source>
        <dbReference type="ARBA" id="ARBA00023295"/>
    </source>
</evidence>
<sequence>MERSAVFHRPGNNDSYIFDESTLAIRIQTKKDNVDSIQLLYGDPYIWKDGKWIFQRIDMLLNATDALFDYWEVKITPAHRRIRYGFELHAQDEILLYTEKGFYEESIDDCSYYFCFPYLHASELFDAPAWVKGTNWYQIFPERFANGNPSNDTQHVIPWGSAEPTQSNFFGGDIEGVIQHLNHLVELGINGIYLTPIFTAQSNHKYDTIDYFEIDPQFGTKEDFKRLVKECHARGIKLMLDAVFNHCGYYFPPFQDVLEKGQQSDYVNWFYPHNLPLHGGQHPNYETFGFVESMPKLNTQHPEVKKYLLDVASYWIKEFDIDGWRLDVANEVDHQFWREFRTVIRKQKPDIYILGEIWHDSMPWLLGDQFDAVMNYPFTTNVLNLLANQTISAQEFMNAMTTVIQSYPKNVMDVTFNLVGSHDTPRILTECQEDVSRVKLIYTLLYTFIGSPCMYYGDEIGMTGGRDPGCRKCMEWNPDNQNLDLLDHVKKLISLRQTEKLLANEGDFQFLNHIETEIVAYRKYQGDRNVLVIINPTNSEKTFKIPYSLKGLVIKNMWTEEQFSSNVDTNEVKLESFGFKILAYQHGSDVETI</sequence>
<evidence type="ECO:0000313" key="6">
    <source>
        <dbReference type="Proteomes" id="UP000294292"/>
    </source>
</evidence>
<dbReference type="PANTHER" id="PTHR10357">
    <property type="entry name" value="ALPHA-AMYLASE FAMILY MEMBER"/>
    <property type="match status" value="1"/>
</dbReference>
<dbReference type="Pfam" id="PF16657">
    <property type="entry name" value="Malt_amylase_C"/>
    <property type="match status" value="1"/>
</dbReference>
<dbReference type="InterPro" id="IPR004185">
    <property type="entry name" value="Glyco_hydro_13_lg-like_dom"/>
</dbReference>
<dbReference type="CDD" id="cd02857">
    <property type="entry name" value="E_set_CDase_PDE_N"/>
    <property type="match status" value="1"/>
</dbReference>
<dbReference type="AlphaFoldDB" id="A0A4P6ZXJ3"/>
<keyword evidence="6" id="KW-1185">Reference proteome</keyword>
<dbReference type="InterPro" id="IPR017853">
    <property type="entry name" value="GH"/>
</dbReference>
<dbReference type="Pfam" id="PF02903">
    <property type="entry name" value="Alpha-amylase_N"/>
    <property type="match status" value="1"/>
</dbReference>
<name>A0A4P6ZXJ3_9BACL</name>
<organism evidence="5 6">
    <name type="scientific">Paenisporosarcina antarctica</name>
    <dbReference type="NCBI Taxonomy" id="417367"/>
    <lineage>
        <taxon>Bacteria</taxon>
        <taxon>Bacillati</taxon>
        <taxon>Bacillota</taxon>
        <taxon>Bacilli</taxon>
        <taxon>Bacillales</taxon>
        <taxon>Caryophanaceae</taxon>
        <taxon>Paenisporosarcina</taxon>
    </lineage>
</organism>
<dbReference type="InterPro" id="IPR006047">
    <property type="entry name" value="GH13_cat_dom"/>
</dbReference>
<dbReference type="Gene3D" id="2.60.40.1180">
    <property type="entry name" value="Golgi alpha-mannosidase II"/>
    <property type="match status" value="1"/>
</dbReference>
<gene>
    <name evidence="5" type="ORF">E2636_06595</name>
</gene>
<evidence type="ECO:0000259" key="4">
    <source>
        <dbReference type="SMART" id="SM00642"/>
    </source>
</evidence>
<dbReference type="InterPro" id="IPR045857">
    <property type="entry name" value="O16G_dom_2"/>
</dbReference>
<dbReference type="GO" id="GO:0005975">
    <property type="term" value="P:carbohydrate metabolic process"/>
    <property type="evidence" value="ECO:0007669"/>
    <property type="project" value="InterPro"/>
</dbReference>
<dbReference type="SUPFAM" id="SSF51011">
    <property type="entry name" value="Glycosyl hydrolase domain"/>
    <property type="match status" value="1"/>
</dbReference>
<dbReference type="EMBL" id="CP038015">
    <property type="protein sequence ID" value="QBP40809.1"/>
    <property type="molecule type" value="Genomic_DNA"/>
</dbReference>
<dbReference type="SMART" id="SM00642">
    <property type="entry name" value="Aamy"/>
    <property type="match status" value="1"/>
</dbReference>
<dbReference type="InterPro" id="IPR032091">
    <property type="entry name" value="Malt_amylase-like_C"/>
</dbReference>
<dbReference type="Gene3D" id="2.60.40.10">
    <property type="entry name" value="Immunoglobulins"/>
    <property type="match status" value="1"/>
</dbReference>
<dbReference type="RefSeq" id="WP_134209495.1">
    <property type="nucleotide sequence ID" value="NZ_CP038015.1"/>
</dbReference>
<dbReference type="KEGG" id="panc:E2636_06595"/>
<evidence type="ECO:0000256" key="2">
    <source>
        <dbReference type="ARBA" id="ARBA00022801"/>
    </source>
</evidence>
<dbReference type="SUPFAM" id="SSF51445">
    <property type="entry name" value="(Trans)glycosidases"/>
    <property type="match status" value="1"/>
</dbReference>
<dbReference type="Proteomes" id="UP000294292">
    <property type="component" value="Chromosome"/>
</dbReference>
<dbReference type="Gene3D" id="3.90.400.10">
    <property type="entry name" value="Oligo-1,6-glucosidase, Domain 2"/>
    <property type="match status" value="1"/>
</dbReference>
<evidence type="ECO:0000256" key="1">
    <source>
        <dbReference type="ARBA" id="ARBA00008061"/>
    </source>
</evidence>
<dbReference type="InterPro" id="IPR013780">
    <property type="entry name" value="Glyco_hydro_b"/>
</dbReference>
<proteinExistence type="inferred from homology"/>